<organism evidence="1 2">
    <name type="scientific">Zizania palustris</name>
    <name type="common">Northern wild rice</name>
    <dbReference type="NCBI Taxonomy" id="103762"/>
    <lineage>
        <taxon>Eukaryota</taxon>
        <taxon>Viridiplantae</taxon>
        <taxon>Streptophyta</taxon>
        <taxon>Embryophyta</taxon>
        <taxon>Tracheophyta</taxon>
        <taxon>Spermatophyta</taxon>
        <taxon>Magnoliopsida</taxon>
        <taxon>Liliopsida</taxon>
        <taxon>Poales</taxon>
        <taxon>Poaceae</taxon>
        <taxon>BOP clade</taxon>
        <taxon>Oryzoideae</taxon>
        <taxon>Oryzeae</taxon>
        <taxon>Zizaniinae</taxon>
        <taxon>Zizania</taxon>
    </lineage>
</organism>
<sequence length="114" mass="12795">MTITVLSTDCTTGPSPYPVSVPKSGDTKTIINALSNACSLRGNEHLLVAKVYNSSLIWYFEEPSEVISLMRDGNYLAAYRLLKDSEDASIVVFKHQFWQEILEDFWQSPCVKSS</sequence>
<evidence type="ECO:0000313" key="1">
    <source>
        <dbReference type="EMBL" id="KAG8092839.1"/>
    </source>
</evidence>
<evidence type="ECO:0000313" key="2">
    <source>
        <dbReference type="Proteomes" id="UP000729402"/>
    </source>
</evidence>
<dbReference type="EMBL" id="JAAALK010000080">
    <property type="protein sequence ID" value="KAG8092839.1"/>
    <property type="molecule type" value="Genomic_DNA"/>
</dbReference>
<gene>
    <name evidence="1" type="ORF">GUJ93_ZPchr0012g18988</name>
</gene>
<reference evidence="1" key="1">
    <citation type="journal article" date="2021" name="bioRxiv">
        <title>Whole Genome Assembly and Annotation of Northern Wild Rice, Zizania palustris L., Supports a Whole Genome Duplication in the Zizania Genus.</title>
        <authorList>
            <person name="Haas M."/>
            <person name="Kono T."/>
            <person name="Macchietto M."/>
            <person name="Millas R."/>
            <person name="McGilp L."/>
            <person name="Shao M."/>
            <person name="Duquette J."/>
            <person name="Hirsch C.N."/>
            <person name="Kimball J."/>
        </authorList>
    </citation>
    <scope>NUCLEOTIDE SEQUENCE</scope>
    <source>
        <tissue evidence="1">Fresh leaf tissue</tissue>
    </source>
</reference>
<name>A0A8J5WRI6_ZIZPA</name>
<dbReference type="OrthoDB" id="292964at2759"/>
<dbReference type="AlphaFoldDB" id="A0A8J5WRI6"/>
<protein>
    <submittedName>
        <fullName evidence="1">Uncharacterized protein</fullName>
    </submittedName>
</protein>
<accession>A0A8J5WRI6</accession>
<comment type="caution">
    <text evidence="1">The sequence shown here is derived from an EMBL/GenBank/DDBJ whole genome shotgun (WGS) entry which is preliminary data.</text>
</comment>
<keyword evidence="2" id="KW-1185">Reference proteome</keyword>
<reference evidence="1" key="2">
    <citation type="submission" date="2021-02" db="EMBL/GenBank/DDBJ databases">
        <authorList>
            <person name="Kimball J.A."/>
            <person name="Haas M.W."/>
            <person name="Macchietto M."/>
            <person name="Kono T."/>
            <person name="Duquette J."/>
            <person name="Shao M."/>
        </authorList>
    </citation>
    <scope>NUCLEOTIDE SEQUENCE</scope>
    <source>
        <tissue evidence="1">Fresh leaf tissue</tissue>
    </source>
</reference>
<dbReference type="Proteomes" id="UP000729402">
    <property type="component" value="Unassembled WGS sequence"/>
</dbReference>
<proteinExistence type="predicted"/>